<reference evidence="1 2" key="1">
    <citation type="submission" date="2015-09" db="EMBL/GenBank/DDBJ databases">
        <authorList>
            <consortium name="Pathogen Informatics"/>
        </authorList>
    </citation>
    <scope>NUCLEOTIDE SEQUENCE [LARGE SCALE GENOMIC DNA]</scope>
    <source>
        <strain evidence="1 2">2789STDY5608823</strain>
    </source>
</reference>
<organism evidence="1 2">
    <name type="scientific">Collinsella aerofaciens</name>
    <dbReference type="NCBI Taxonomy" id="74426"/>
    <lineage>
        <taxon>Bacteria</taxon>
        <taxon>Bacillati</taxon>
        <taxon>Actinomycetota</taxon>
        <taxon>Coriobacteriia</taxon>
        <taxon>Coriobacteriales</taxon>
        <taxon>Coriobacteriaceae</taxon>
        <taxon>Collinsella</taxon>
    </lineage>
</organism>
<dbReference type="EMBL" id="CYYP01000003">
    <property type="protein sequence ID" value="CUN61823.1"/>
    <property type="molecule type" value="Genomic_DNA"/>
</dbReference>
<accession>A0A173YDV2</accession>
<sequence length="295" mass="30937">MAKHHADLLVQDIDGVVGRKLVGAAGKDVLGPRGMAATKVIALERTGKIVAGIDLGCQQMLTDGAKLGNQARRQNGQAHDLDQADVLLLNVVVLGMRVEHAQRMLVSRDIAAKRQVGLVNLAAGIAAGVDAADDGRHGVVGHAIGCVRDDAHRLIGPLAPGEDNLLGSVEQLSAVMRAQAQHRERPLQHGTADLVKTGHAKLRDLGGMHHGELVSAALEVVVRQNRAAHDGQVGVGANKVVREQVDKVEQAGQTLAVHVHRAMLGAHGNAVLVKIRIRAVLEAPALAIKLNGNNA</sequence>
<dbReference type="Proteomes" id="UP000095468">
    <property type="component" value="Unassembled WGS sequence"/>
</dbReference>
<dbReference type="AlphaFoldDB" id="A0A173YDV2"/>
<gene>
    <name evidence="1" type="ORF">ERS852381_00445</name>
</gene>
<evidence type="ECO:0000313" key="2">
    <source>
        <dbReference type="Proteomes" id="UP000095468"/>
    </source>
</evidence>
<proteinExistence type="predicted"/>
<evidence type="ECO:0000313" key="1">
    <source>
        <dbReference type="EMBL" id="CUN61823.1"/>
    </source>
</evidence>
<protein>
    <submittedName>
        <fullName evidence="1">Uncharacterized protein</fullName>
    </submittedName>
</protein>
<name>A0A173YDV2_9ACTN</name>